<dbReference type="Pfam" id="PF01915">
    <property type="entry name" value="Glyco_hydro_3_C"/>
    <property type="match status" value="1"/>
</dbReference>
<dbReference type="InterPro" id="IPR017853">
    <property type="entry name" value="GH"/>
</dbReference>
<evidence type="ECO:0000256" key="16">
    <source>
        <dbReference type="ARBA" id="ARBA00023326"/>
    </source>
</evidence>
<dbReference type="InterPro" id="IPR013783">
    <property type="entry name" value="Ig-like_fold"/>
</dbReference>
<evidence type="ECO:0000256" key="23">
    <source>
        <dbReference type="SAM" id="Phobius"/>
    </source>
</evidence>
<evidence type="ECO:0000256" key="9">
    <source>
        <dbReference type="ARBA" id="ARBA00022968"/>
    </source>
</evidence>
<accession>A0A421DHI7</accession>
<name>A0A421DHI7_9EURO</name>
<evidence type="ECO:0000256" key="5">
    <source>
        <dbReference type="ARBA" id="ARBA00012744"/>
    </source>
</evidence>
<comment type="similarity">
    <text evidence="4">Belongs to the glycosyl hydrolase 3 family.</text>
</comment>
<evidence type="ECO:0000256" key="4">
    <source>
        <dbReference type="ARBA" id="ARBA00005336"/>
    </source>
</evidence>
<keyword evidence="9" id="KW-0735">Signal-anchor</keyword>
<dbReference type="InterPro" id="IPR026891">
    <property type="entry name" value="Fn3-like"/>
</dbReference>
<feature type="region of interest" description="Disordered" evidence="22">
    <location>
        <begin position="1"/>
        <end position="66"/>
    </location>
</feature>
<dbReference type="PRINTS" id="PR00133">
    <property type="entry name" value="GLHYDRLASE3"/>
</dbReference>
<dbReference type="Pfam" id="PF14310">
    <property type="entry name" value="Fn3-like"/>
    <property type="match status" value="1"/>
</dbReference>
<organism evidence="25 26">
    <name type="scientific">Aspergillus turcosus</name>
    <dbReference type="NCBI Taxonomy" id="1245748"/>
    <lineage>
        <taxon>Eukaryota</taxon>
        <taxon>Fungi</taxon>
        <taxon>Dikarya</taxon>
        <taxon>Ascomycota</taxon>
        <taxon>Pezizomycotina</taxon>
        <taxon>Eurotiomycetes</taxon>
        <taxon>Eurotiomycetidae</taxon>
        <taxon>Eurotiales</taxon>
        <taxon>Aspergillaceae</taxon>
        <taxon>Aspergillus</taxon>
        <taxon>Aspergillus subgen. Fumigati</taxon>
    </lineage>
</organism>
<dbReference type="FunFam" id="3.20.20.300:FF:000002">
    <property type="entry name" value="Probable beta-glucosidase"/>
    <property type="match status" value="1"/>
</dbReference>
<dbReference type="PANTHER" id="PTHR42715:SF20">
    <property type="entry name" value="BETA-GLUCOSIDASE E-RELATED"/>
    <property type="match status" value="1"/>
</dbReference>
<evidence type="ECO:0000256" key="18">
    <source>
        <dbReference type="ARBA" id="ARBA00039576"/>
    </source>
</evidence>
<dbReference type="PANTHER" id="PTHR42715">
    <property type="entry name" value="BETA-GLUCOSIDASE"/>
    <property type="match status" value="1"/>
</dbReference>
<comment type="function">
    <text evidence="17">Beta-glucosidases are one of a number of cellulolytic enzymes involved in the degradation of cellulosic biomass. Catalyzes the last step releasing glucose from the inhibitory cellobiose.</text>
</comment>
<dbReference type="InterPro" id="IPR001764">
    <property type="entry name" value="Glyco_hydro_3_N"/>
</dbReference>
<evidence type="ECO:0000256" key="14">
    <source>
        <dbReference type="ARBA" id="ARBA00023277"/>
    </source>
</evidence>
<dbReference type="InterPro" id="IPR036881">
    <property type="entry name" value="Glyco_hydro_3_C_sf"/>
</dbReference>
<evidence type="ECO:0000313" key="25">
    <source>
        <dbReference type="EMBL" id="RLM01595.1"/>
    </source>
</evidence>
<evidence type="ECO:0000256" key="7">
    <source>
        <dbReference type="ARBA" id="ARBA00022692"/>
    </source>
</evidence>
<evidence type="ECO:0000256" key="19">
    <source>
        <dbReference type="ARBA" id="ARBA00041269"/>
    </source>
</evidence>
<gene>
    <name evidence="25" type="ORF">CFD26_109023</name>
</gene>
<comment type="catalytic activity">
    <reaction evidence="1">
        <text>Hydrolysis of terminal, non-reducing beta-D-glucosyl residues with release of beta-D-glucose.</text>
        <dbReference type="EC" id="3.2.1.21"/>
    </reaction>
</comment>
<keyword evidence="13" id="KW-0325">Glycoprotein</keyword>
<dbReference type="GO" id="GO:0008422">
    <property type="term" value="F:beta-glucosidase activity"/>
    <property type="evidence" value="ECO:0007669"/>
    <property type="project" value="UniProtKB-EC"/>
</dbReference>
<dbReference type="FunFam" id="3.40.50.1700:FF:000003">
    <property type="entry name" value="Probable beta-glucosidase"/>
    <property type="match status" value="1"/>
</dbReference>
<comment type="subcellular location">
    <subcellularLocation>
        <location evidence="2">Cell membrane</location>
        <topology evidence="2">Single-pass type II membrane protein</topology>
    </subcellularLocation>
</comment>
<dbReference type="GO" id="GO:0030245">
    <property type="term" value="P:cellulose catabolic process"/>
    <property type="evidence" value="ECO:0007669"/>
    <property type="project" value="UniProtKB-KW"/>
</dbReference>
<feature type="transmembrane region" description="Helical" evidence="23">
    <location>
        <begin position="162"/>
        <end position="182"/>
    </location>
</feature>
<keyword evidence="26" id="KW-1185">Reference proteome</keyword>
<sequence length="1158" mass="127271">MAPPDSTHSGSRSFRDHLKATDSRSTSKGKQRYAPLHEAIPEEISSFRSPSEFASDSDSDFENKQGSYQLRPVPVDRYGSHHSSAFIPVIRDGGDGDVETYLDSITEAEQELLSASKQYDLVSDSDDLDSDKEGTLRYKLKERLKRRRGRLKAWTPVKYARIWWRTLVGVIVALAVVVWGFLSFAVSHRQEPKVWPMLPSDSWFPSPKGGTLKHWEESYKKAQSLVRNMTLIEKVNITTGIGWQMGMCVGNTGPADIVKFPSLCLQDGPQGLRFADHVSAFPAGITTGSTWNRELMRERGIAMGREARLKGVNVLLGPSMGPLGMMPAGGRNWEGFGSDPVLQGVAAAETIRGIQSNGVMATAKHFAMNEQEHFRQPFEWGIPTALSSNVGDRALHEVFAWPFAESIRADVASVMCSYQMVNNSHACENSKLLNGILKDELGFQGFVQSDWLAQRSGINSALGGLDMSMPGDGLHWMDGKSLWGSELTRAVLNTSVPLERLNDMVTRIVAAWYHFEQDTWERPPPEGNGGPNFSSWTNDEVGWLHTGSNDESYAVVNHYVDVQGTGPEAHSIIARKVAAEGTVLLKNVDRTLPLSRNASSPSGGILRVGIYGDDAGPALGPNACPDRGCNQGTLATGWGSGTVEFPYLVSPIEALESAWSTEIESTAYLRNAVMPADAVDKDLCLVFVNADSGEGFISAGGIHGDRNDLFLQKGGDTLVHNVASNCGGGQGKTVVVIHAVGPVVMESWIDLPGVHAVLLANLPGQESGNALMDVLFGDVDASGRLPYTIGKSLEDYGPGAQVLYEPNAPVPQVDFLDALYVDYRHFDRYNITPRFEFGFGLSYTTFELSDLSISPLQRKSRSPPPRPADAVAPPVYDTSLPDPASALFPTGFQPVFKYIYPYLPNLDGTAPHNYSFYPKGYNQTQSPSPADGGPGGHPALYEEMVRVKVQVSNTGDRKGQEVVQVYVSFPADVTEEGDWVEVDSDAEKPEKQRERVKIEFPVRVLRNFTKVELEPRERREVQMTLSRKDLSYWSTREQNWVMPEGKFLIWVGRSSRDLPLMGEQAMPQQASSDKYRIIPSNQTDFCAMSTEWIHGAPNLLAHAIPFDRKGTHPETPSGVPSIIGIFGHAIAGSFPVRTEPCQVPKCQTIWTKPDYRAV</sequence>
<dbReference type="STRING" id="1245748.A0A421DHI7"/>
<evidence type="ECO:0000259" key="24">
    <source>
        <dbReference type="SMART" id="SM01217"/>
    </source>
</evidence>
<dbReference type="Proteomes" id="UP000215289">
    <property type="component" value="Unassembled WGS sequence"/>
</dbReference>
<evidence type="ECO:0000256" key="17">
    <source>
        <dbReference type="ARBA" id="ARBA00024983"/>
    </source>
</evidence>
<keyword evidence="10 23" id="KW-1133">Transmembrane helix</keyword>
<feature type="domain" description="Fibronectin type III-like" evidence="24">
    <location>
        <begin position="961"/>
        <end position="1055"/>
    </location>
</feature>
<evidence type="ECO:0000256" key="6">
    <source>
        <dbReference type="ARBA" id="ARBA00022475"/>
    </source>
</evidence>
<evidence type="ECO:0000256" key="10">
    <source>
        <dbReference type="ARBA" id="ARBA00022989"/>
    </source>
</evidence>
<feature type="compositionally biased region" description="Basic and acidic residues" evidence="22">
    <location>
        <begin position="13"/>
        <end position="22"/>
    </location>
</feature>
<evidence type="ECO:0000313" key="26">
    <source>
        <dbReference type="Proteomes" id="UP000215289"/>
    </source>
</evidence>
<dbReference type="Gene3D" id="2.60.40.10">
    <property type="entry name" value="Immunoglobulins"/>
    <property type="match status" value="1"/>
</dbReference>
<evidence type="ECO:0000256" key="11">
    <source>
        <dbReference type="ARBA" id="ARBA00023001"/>
    </source>
</evidence>
<dbReference type="EC" id="3.2.1.21" evidence="5"/>
<comment type="pathway">
    <text evidence="3">Glycan metabolism; cellulose degradation.</text>
</comment>
<dbReference type="SMART" id="SM01217">
    <property type="entry name" value="Fn3_like"/>
    <property type="match status" value="1"/>
</dbReference>
<evidence type="ECO:0000256" key="2">
    <source>
        <dbReference type="ARBA" id="ARBA00004401"/>
    </source>
</evidence>
<dbReference type="Pfam" id="PF00933">
    <property type="entry name" value="Glyco_hydro_3"/>
    <property type="match status" value="1"/>
</dbReference>
<dbReference type="Gene3D" id="3.40.50.1700">
    <property type="entry name" value="Glycoside hydrolase family 3 C-terminal domain"/>
    <property type="match status" value="1"/>
</dbReference>
<dbReference type="SUPFAM" id="SSF52279">
    <property type="entry name" value="Beta-D-glucan exohydrolase, C-terminal domain"/>
    <property type="match status" value="1"/>
</dbReference>
<feature type="compositionally biased region" description="Polar residues" evidence="22">
    <location>
        <begin position="1"/>
        <end position="12"/>
    </location>
</feature>
<comment type="caution">
    <text evidence="25">The sequence shown here is derived from an EMBL/GenBank/DDBJ whole genome shotgun (WGS) entry which is preliminary data.</text>
</comment>
<keyword evidence="12 23" id="KW-0472">Membrane</keyword>
<evidence type="ECO:0000256" key="1">
    <source>
        <dbReference type="ARBA" id="ARBA00000448"/>
    </source>
</evidence>
<dbReference type="AlphaFoldDB" id="A0A421DHI7"/>
<evidence type="ECO:0000256" key="8">
    <source>
        <dbReference type="ARBA" id="ARBA00022801"/>
    </source>
</evidence>
<dbReference type="Gene3D" id="3.20.20.300">
    <property type="entry name" value="Glycoside hydrolase, family 3, N-terminal domain"/>
    <property type="match status" value="1"/>
</dbReference>
<keyword evidence="16" id="KW-0624">Polysaccharide degradation</keyword>
<dbReference type="InterPro" id="IPR036962">
    <property type="entry name" value="Glyco_hydro_3_N_sf"/>
</dbReference>
<evidence type="ECO:0000256" key="21">
    <source>
        <dbReference type="ARBA" id="ARBA00041811"/>
    </source>
</evidence>
<dbReference type="OrthoDB" id="416222at2759"/>
<reference evidence="25 26" key="1">
    <citation type="submission" date="2018-08" db="EMBL/GenBank/DDBJ databases">
        <title>Draft genome sequences of two Aspergillus turcosus clinical strains isolated from bronchoalveolar lavage fluid: one azole-susceptible and the other azole-resistant.</title>
        <authorList>
            <person name="Parent-Michaud M."/>
            <person name="Dufresne P.J."/>
            <person name="Fournier E."/>
            <person name="Martineau C."/>
            <person name="Moreira S."/>
            <person name="Perkins V."/>
            <person name="De Repentigny L."/>
            <person name="Dufresne S.F."/>
        </authorList>
    </citation>
    <scope>NUCLEOTIDE SEQUENCE [LARGE SCALE GENOMIC DNA]</scope>
    <source>
        <strain evidence="25">HMR AF 1038</strain>
    </source>
</reference>
<evidence type="ECO:0000256" key="13">
    <source>
        <dbReference type="ARBA" id="ARBA00023180"/>
    </source>
</evidence>
<keyword evidence="15" id="KW-0326">Glycosidase</keyword>
<dbReference type="InterPro" id="IPR002772">
    <property type="entry name" value="Glyco_hydro_3_C"/>
</dbReference>
<dbReference type="GO" id="GO:0005886">
    <property type="term" value="C:plasma membrane"/>
    <property type="evidence" value="ECO:0007669"/>
    <property type="project" value="UniProtKB-SubCell"/>
</dbReference>
<keyword evidence="7 23" id="KW-0812">Transmembrane</keyword>
<evidence type="ECO:0000256" key="3">
    <source>
        <dbReference type="ARBA" id="ARBA00004987"/>
    </source>
</evidence>
<keyword evidence="6" id="KW-1003">Cell membrane</keyword>
<dbReference type="InterPro" id="IPR050288">
    <property type="entry name" value="Cellulose_deg_GH3"/>
</dbReference>
<proteinExistence type="inferred from homology"/>
<evidence type="ECO:0000256" key="22">
    <source>
        <dbReference type="SAM" id="MobiDB-lite"/>
    </source>
</evidence>
<keyword evidence="14" id="KW-0119">Carbohydrate metabolism</keyword>
<dbReference type="EMBL" id="NIDN02000004">
    <property type="protein sequence ID" value="RLM01595.1"/>
    <property type="molecule type" value="Genomic_DNA"/>
</dbReference>
<dbReference type="SUPFAM" id="SSF51445">
    <property type="entry name" value="(Trans)glycosidases"/>
    <property type="match status" value="1"/>
</dbReference>
<keyword evidence="8" id="KW-0378">Hydrolase</keyword>
<keyword evidence="11" id="KW-0136">Cellulose degradation</keyword>
<evidence type="ECO:0000256" key="12">
    <source>
        <dbReference type="ARBA" id="ARBA00023136"/>
    </source>
</evidence>
<evidence type="ECO:0000256" key="20">
    <source>
        <dbReference type="ARBA" id="ARBA00041599"/>
    </source>
</evidence>
<protein>
    <recommendedName>
        <fullName evidence="18">Probable beta-glucosidase E</fullName>
        <ecNumber evidence="5">3.2.1.21</ecNumber>
    </recommendedName>
    <alternativeName>
        <fullName evidence="19">Beta-D-glucoside glucohydrolase E</fullName>
    </alternativeName>
    <alternativeName>
        <fullName evidence="20">Cellobiase E</fullName>
    </alternativeName>
    <alternativeName>
        <fullName evidence="21">Gentiobiase E</fullName>
    </alternativeName>
</protein>
<evidence type="ECO:0000256" key="15">
    <source>
        <dbReference type="ARBA" id="ARBA00023295"/>
    </source>
</evidence>